<accession>A0AAW2PV78</accession>
<reference evidence="3" key="2">
    <citation type="journal article" date="2024" name="Plant">
        <title>Genomic evolution and insights into agronomic trait innovations of Sesamum species.</title>
        <authorList>
            <person name="Miao H."/>
            <person name="Wang L."/>
            <person name="Qu L."/>
            <person name="Liu H."/>
            <person name="Sun Y."/>
            <person name="Le M."/>
            <person name="Wang Q."/>
            <person name="Wei S."/>
            <person name="Zheng Y."/>
            <person name="Lin W."/>
            <person name="Duan Y."/>
            <person name="Cao H."/>
            <person name="Xiong S."/>
            <person name="Wang X."/>
            <person name="Wei L."/>
            <person name="Li C."/>
            <person name="Ma Q."/>
            <person name="Ju M."/>
            <person name="Zhao R."/>
            <person name="Li G."/>
            <person name="Mu C."/>
            <person name="Tian Q."/>
            <person name="Mei H."/>
            <person name="Zhang T."/>
            <person name="Gao T."/>
            <person name="Zhang H."/>
        </authorList>
    </citation>
    <scope>NUCLEOTIDE SEQUENCE</scope>
    <source>
        <strain evidence="3">G01</strain>
    </source>
</reference>
<keyword evidence="2" id="KW-0472">Membrane</keyword>
<dbReference type="AlphaFoldDB" id="A0AAW2PV78"/>
<comment type="caution">
    <text evidence="3">The sequence shown here is derived from an EMBL/GenBank/DDBJ whole genome shotgun (WGS) entry which is preliminary data.</text>
</comment>
<proteinExistence type="predicted"/>
<keyword evidence="2" id="KW-0812">Transmembrane</keyword>
<keyword evidence="2" id="KW-1133">Transmembrane helix</keyword>
<gene>
    <name evidence="3" type="ORF">Sangu_0787200</name>
</gene>
<evidence type="ECO:0000256" key="1">
    <source>
        <dbReference type="SAM" id="MobiDB-lite"/>
    </source>
</evidence>
<dbReference type="EMBL" id="JACGWK010000004">
    <property type="protein sequence ID" value="KAL0359378.1"/>
    <property type="molecule type" value="Genomic_DNA"/>
</dbReference>
<feature type="compositionally biased region" description="Basic and acidic residues" evidence="1">
    <location>
        <begin position="185"/>
        <end position="196"/>
    </location>
</feature>
<name>A0AAW2PV78_9LAMI</name>
<feature type="transmembrane region" description="Helical" evidence="2">
    <location>
        <begin position="253"/>
        <end position="272"/>
    </location>
</feature>
<reference evidence="3" key="1">
    <citation type="submission" date="2020-06" db="EMBL/GenBank/DDBJ databases">
        <authorList>
            <person name="Li T."/>
            <person name="Hu X."/>
            <person name="Zhang T."/>
            <person name="Song X."/>
            <person name="Zhang H."/>
            <person name="Dai N."/>
            <person name="Sheng W."/>
            <person name="Hou X."/>
            <person name="Wei L."/>
        </authorList>
    </citation>
    <scope>NUCLEOTIDE SEQUENCE</scope>
    <source>
        <strain evidence="3">G01</strain>
        <tissue evidence="3">Leaf</tissue>
    </source>
</reference>
<organism evidence="3">
    <name type="scientific">Sesamum angustifolium</name>
    <dbReference type="NCBI Taxonomy" id="2727405"/>
    <lineage>
        <taxon>Eukaryota</taxon>
        <taxon>Viridiplantae</taxon>
        <taxon>Streptophyta</taxon>
        <taxon>Embryophyta</taxon>
        <taxon>Tracheophyta</taxon>
        <taxon>Spermatophyta</taxon>
        <taxon>Magnoliopsida</taxon>
        <taxon>eudicotyledons</taxon>
        <taxon>Gunneridae</taxon>
        <taxon>Pentapetalae</taxon>
        <taxon>asterids</taxon>
        <taxon>lamiids</taxon>
        <taxon>Lamiales</taxon>
        <taxon>Pedaliaceae</taxon>
        <taxon>Sesamum</taxon>
    </lineage>
</organism>
<protein>
    <submittedName>
        <fullName evidence="3">Protein SINE1</fullName>
    </submittedName>
</protein>
<sequence>MEKCQSDRMPFVTGAAFEALQIAKRLCADKGSKLERGIGSASGSNFDRMDHSMRKNICSSGDQSPFTASPESQTVDSFLGYDYFNESPNSMNQGHRGAAYDRRSVNRKLWRRCENDVLDRSNSHINVDDVKIFTTPRKLIHSLQDLDDSGSGYSMQQVRRFRSPKTSAFTWTPTLMSEQNGLSQDMDHESNRDKKSSSGGDLFHGSSESVSSTEDVFTNKDVQLLPEVVHCIKPSQFQRVNVQENHSNSSRGIVCGIFVVLVAVILCLLLGGQDDYAILVPT</sequence>
<evidence type="ECO:0000256" key="2">
    <source>
        <dbReference type="SAM" id="Phobius"/>
    </source>
</evidence>
<feature type="region of interest" description="Disordered" evidence="1">
    <location>
        <begin position="181"/>
        <end position="209"/>
    </location>
</feature>
<evidence type="ECO:0000313" key="3">
    <source>
        <dbReference type="EMBL" id="KAL0359378.1"/>
    </source>
</evidence>